<gene>
    <name evidence="2" type="ORF">ESB00_05585</name>
</gene>
<accession>A0A4Q1C924</accession>
<proteinExistence type="predicted"/>
<protein>
    <submittedName>
        <fullName evidence="2">Uncharacterized protein</fullName>
    </submittedName>
</protein>
<sequence>MMRLLPFLFFSVLLAGCTSYQTMPGSTRRLEGKQRYFVVANGNDSRGLEHRIVASLRSRGLSAESGPHTMMPDDTQAAVTYRDHWAWDFGERLVHLEISVMERGTPQPIATISYSAKVPGRQTAAEIVDELIGRLLPAAPR</sequence>
<keyword evidence="3" id="KW-1185">Reference proteome</keyword>
<dbReference type="AlphaFoldDB" id="A0A4Q1C924"/>
<dbReference type="PROSITE" id="PS51257">
    <property type="entry name" value="PROKAR_LIPOPROTEIN"/>
    <property type="match status" value="1"/>
</dbReference>
<feature type="signal peptide" evidence="1">
    <location>
        <begin position="1"/>
        <end position="15"/>
    </location>
</feature>
<reference evidence="2 3" key="1">
    <citation type="submission" date="2019-01" db="EMBL/GenBank/DDBJ databases">
        <title>Lacunisphaera sp. strain TWA-58.</title>
        <authorList>
            <person name="Chen W.-M."/>
        </authorList>
    </citation>
    <scope>NUCLEOTIDE SEQUENCE [LARGE SCALE GENOMIC DNA]</scope>
    <source>
        <strain evidence="2 3">TWA-58</strain>
    </source>
</reference>
<comment type="caution">
    <text evidence="2">The sequence shown here is derived from an EMBL/GenBank/DDBJ whole genome shotgun (WGS) entry which is preliminary data.</text>
</comment>
<evidence type="ECO:0000313" key="3">
    <source>
        <dbReference type="Proteomes" id="UP000290218"/>
    </source>
</evidence>
<dbReference type="EMBL" id="SDHX01000001">
    <property type="protein sequence ID" value="RXK55370.1"/>
    <property type="molecule type" value="Genomic_DNA"/>
</dbReference>
<dbReference type="RefSeq" id="WP_129046735.1">
    <property type="nucleotide sequence ID" value="NZ_SDHX01000001.1"/>
</dbReference>
<keyword evidence="1" id="KW-0732">Signal</keyword>
<evidence type="ECO:0000256" key="1">
    <source>
        <dbReference type="SAM" id="SignalP"/>
    </source>
</evidence>
<dbReference type="Proteomes" id="UP000290218">
    <property type="component" value="Unassembled WGS sequence"/>
</dbReference>
<dbReference type="OrthoDB" id="1436842at2"/>
<feature type="chain" id="PRO_5020936051" evidence="1">
    <location>
        <begin position="16"/>
        <end position="141"/>
    </location>
</feature>
<name>A0A4Q1C924_9BACT</name>
<evidence type="ECO:0000313" key="2">
    <source>
        <dbReference type="EMBL" id="RXK55370.1"/>
    </source>
</evidence>
<organism evidence="2 3">
    <name type="scientific">Oleiharenicola lentus</name>
    <dbReference type="NCBI Taxonomy" id="2508720"/>
    <lineage>
        <taxon>Bacteria</taxon>
        <taxon>Pseudomonadati</taxon>
        <taxon>Verrucomicrobiota</taxon>
        <taxon>Opitutia</taxon>
        <taxon>Opitutales</taxon>
        <taxon>Opitutaceae</taxon>
        <taxon>Oleiharenicola</taxon>
    </lineage>
</organism>